<organism evidence="1 2">
    <name type="scientific">Theobroma cacao</name>
    <name type="common">Cacao</name>
    <name type="synonym">Cocoa</name>
    <dbReference type="NCBI Taxonomy" id="3641"/>
    <lineage>
        <taxon>Eukaryota</taxon>
        <taxon>Viridiplantae</taxon>
        <taxon>Streptophyta</taxon>
        <taxon>Embryophyta</taxon>
        <taxon>Tracheophyta</taxon>
        <taxon>Spermatophyta</taxon>
        <taxon>Magnoliopsida</taxon>
        <taxon>eudicotyledons</taxon>
        <taxon>Gunneridae</taxon>
        <taxon>Pentapetalae</taxon>
        <taxon>rosids</taxon>
        <taxon>malvids</taxon>
        <taxon>Malvales</taxon>
        <taxon>Malvaceae</taxon>
        <taxon>Byttnerioideae</taxon>
        <taxon>Theobroma</taxon>
    </lineage>
</organism>
<gene>
    <name evidence="1" type="ORF">TCM_000891</name>
</gene>
<dbReference type="Proteomes" id="UP000026915">
    <property type="component" value="Chromosome 1"/>
</dbReference>
<reference evidence="1 2" key="1">
    <citation type="journal article" date="2013" name="Genome Biol.">
        <title>The genome sequence of the most widely cultivated cacao type and its use to identify candidate genes regulating pod color.</title>
        <authorList>
            <person name="Motamayor J.C."/>
            <person name="Mockaitis K."/>
            <person name="Schmutz J."/>
            <person name="Haiminen N."/>
            <person name="Iii D.L."/>
            <person name="Cornejo O."/>
            <person name="Findley S.D."/>
            <person name="Zheng P."/>
            <person name="Utro F."/>
            <person name="Royaert S."/>
            <person name="Saski C."/>
            <person name="Jenkins J."/>
            <person name="Podicheti R."/>
            <person name="Zhao M."/>
            <person name="Scheffler B.E."/>
            <person name="Stack J.C."/>
            <person name="Feltus F.A."/>
            <person name="Mustiga G.M."/>
            <person name="Amores F."/>
            <person name="Phillips W."/>
            <person name="Marelli J.P."/>
            <person name="May G.D."/>
            <person name="Shapiro H."/>
            <person name="Ma J."/>
            <person name="Bustamante C.D."/>
            <person name="Schnell R.J."/>
            <person name="Main D."/>
            <person name="Gilbert D."/>
            <person name="Parida L."/>
            <person name="Kuhn D.N."/>
        </authorList>
    </citation>
    <scope>NUCLEOTIDE SEQUENCE [LARGE SCALE GENOMIC DNA]</scope>
    <source>
        <strain evidence="2">cv. Matina 1-6</strain>
    </source>
</reference>
<protein>
    <submittedName>
        <fullName evidence="1">Uncharacterized protein</fullName>
    </submittedName>
</protein>
<name>A0A061DH89_THECC</name>
<accession>A0A061DH89</accession>
<evidence type="ECO:0000313" key="2">
    <source>
        <dbReference type="Proteomes" id="UP000026915"/>
    </source>
</evidence>
<dbReference type="InParanoid" id="A0A061DH89"/>
<evidence type="ECO:0000313" key="1">
    <source>
        <dbReference type="EMBL" id="EOX91819.1"/>
    </source>
</evidence>
<sequence>MMLVISNCESRYLSWVGKELVATNVSESEQKLKLVANSVRVIWDPSSVCSHLVFGCLTVHPLRLHQTPTGTHSFR</sequence>
<dbReference type="Gramene" id="EOX91819">
    <property type="protein sequence ID" value="EOX91819"/>
    <property type="gene ID" value="TCM_000891"/>
</dbReference>
<dbReference type="AlphaFoldDB" id="A0A061DH89"/>
<dbReference type="EMBL" id="CM001879">
    <property type="protein sequence ID" value="EOX91819.1"/>
    <property type="molecule type" value="Genomic_DNA"/>
</dbReference>
<proteinExistence type="predicted"/>
<keyword evidence="2" id="KW-1185">Reference proteome</keyword>
<dbReference type="HOGENOM" id="CLU_2676027_0_0_1"/>